<gene>
    <name evidence="1" type="ORF">C4520_15230</name>
</gene>
<protein>
    <submittedName>
        <fullName evidence="1">Transcriptional regulator</fullName>
    </submittedName>
</protein>
<name>A0A3A4N9Z4_ABYX5</name>
<evidence type="ECO:0000313" key="2">
    <source>
        <dbReference type="Proteomes" id="UP000265882"/>
    </source>
</evidence>
<comment type="caution">
    <text evidence="1">The sequence shown here is derived from an EMBL/GenBank/DDBJ whole genome shotgun (WGS) entry which is preliminary data.</text>
</comment>
<evidence type="ECO:0000313" key="1">
    <source>
        <dbReference type="EMBL" id="RJP17957.1"/>
    </source>
</evidence>
<dbReference type="InterPro" id="IPR027417">
    <property type="entry name" value="P-loop_NTPase"/>
</dbReference>
<reference evidence="1 2" key="1">
    <citation type="journal article" date="2017" name="ISME J.">
        <title>Energy and carbon metabolisms in a deep terrestrial subsurface fluid microbial community.</title>
        <authorList>
            <person name="Momper L."/>
            <person name="Jungbluth S.P."/>
            <person name="Lee M.D."/>
            <person name="Amend J.P."/>
        </authorList>
    </citation>
    <scope>NUCLEOTIDE SEQUENCE [LARGE SCALE GENOMIC DNA]</scope>
    <source>
        <strain evidence="1">SURF_5</strain>
    </source>
</reference>
<accession>A0A3A4N9Z4</accession>
<proteinExistence type="predicted"/>
<organism evidence="1 2">
    <name type="scientific">Abyssobacteria bacterium (strain SURF_5)</name>
    <dbReference type="NCBI Taxonomy" id="2093360"/>
    <lineage>
        <taxon>Bacteria</taxon>
        <taxon>Pseudomonadati</taxon>
        <taxon>Candidatus Hydrogenedentota</taxon>
        <taxon>Candidatus Abyssobacteria</taxon>
    </lineage>
</organism>
<dbReference type="Proteomes" id="UP000265882">
    <property type="component" value="Unassembled WGS sequence"/>
</dbReference>
<dbReference type="EMBL" id="QZKU01000107">
    <property type="protein sequence ID" value="RJP17957.1"/>
    <property type="molecule type" value="Genomic_DNA"/>
</dbReference>
<sequence length="2149" mass="242232">MHQETDTVRASRDGHEYHEAWTARKALQLLWADSKLVGIAVEGLSPTDQARASAKTVQIADITLYFGGHPAFKQADRLTIAQFKYSIANEDEYFRASRAKETIEKFGNAYRDLKTRYGAEAVQKKLDFQLITNQPIYEPLLQAVEAIAKGLPRTGEVEKQARQFEKASGLQGKPLVSFAAKCNFIGRSKNLAATKYELACLLVDWSATKDALARARLAGLKELVRNKAGHAGSGRNVIRRTDILAALEVSDPDDLLPCKPALTDVGPVVERHQLSDAVSQIESLQKPLLIHSAGGVGKTVFMESLAGKIQENYEVVFFDCFGGGAYRALEDARHLPRNGLMHIANTLAFRSLCDPILPHSSDPQTLLKTFRRRLTQCVETISRMNPGRSLALFIDAIDNADIAAKQRGDDSFPVELIQSLDTEPIPGVKLIVSCRTERKPDTYAEYDELELQPFNINETSTFLRARMNNVSQGEISIAQARSGGNPRVLDYLLMSGRGLLDESEVNKKFELNDLIEKRIKDALTTARVRGYKKNHIDAFLAGLAVLPPPVPLNEYAGIHKIELSAIESFASDLFPLLERTNQGLMFRDEPTETLIQKRYASSNELLRHLAENLLVRQDVSVYAARALPGLLHQLDDGERLFKLAFDDRIPATITSTVGKRNIRFARLKAATLHAAMKKDYDRLVKLLMELSTIAVVDQRGAAYILDHPELVIALKDIDATRRLFETRSAWQGTRHARLTIANTLSGDLEEARRHARTTDEWLAHWRNTDRKDGIDEPGPELPDIAAIPFFLISKGGAQDAVWFLEGWKDWYAFEVCEYIFNYCYLAQAIGSQSPDLLSEFVDALTQVGPLAAALSFAKNLAPRRRKLIIKLADVCRKATELDGSDYYRRERTYVLQDGLLKAAADALMLGLNDEALSISLRATHQRPGIWSFRERFHNHREVFPFIFRAALVAAAENSSLHEKDVLPKELVPICARIRRIDTGKAFHDKFKARLARWPRKQIKEDDEKMHPHALSDEGHREAENFINSCLEPLLSLAKALSSTLAAPENVVDKVFVELIETWDQTSKKRDSYLTDKIDHFFHKLGLDVVVFALWVRTELKAASVKSFLTAVHSRYIDPEDLIRLVSILAEREPLQTLAGEQAQHARKLIQAADDVSYRASLYSRLARALLPASIHEASNYFREGLEQMDAIGSGDDQFTNELLLFASSLKGDELSERDFHTLSNISELNMGEQPEKFFWGAFGRGLSKTAGVRGLAKLSRWDDRSKISLSYTLLPYLTALLEQGKIEPKDALALNRLARPVGHYHDPMEDFTKAIHDRAGPDSETITALIQQFEDDNPGLWMGNTIDRLVALAGNVLGFSSKTARHLRAARKLHEEVRNKRNERNYNWDVPNAHVRKRTERGSREDREALKCIAKSTDPTDQSSLNQAITTLDGPQHTYELKDNFFAVLRAKVPFGARAKYIENICELEHLLFDRKIEELKGCKQAWTPSSASLNPVYEGAGIRLIQLHADEMIAYGMLSGSRVREISDLTGIADFDLVLELIKVFGQLENTIAGAVWLTLASFICRRAKAGMGEDALTRLLRSPAAELADNVADGKWKDGLYPRNDITAVAAGLLWRVLGSPYAVARWRAAHSIRCLAAFGRWQIIDHLVGNIESQEAGPFQAPELTFYYLHARLWLLIALARMARDYPEAIARYKDILFSIATEQENPHALMRHFAAQALLTCVDAGRLQLQANMEKLLRNVNLSPHPRLKKKIRTHDFYSGRPKTAPSPEFKFDLDYDFHKHDVDNLSHVFGQPCWKVVDMISAIVHELDPNVTSMYESGGRESYNHRFRGITTRYHGYGQQLGWHALFFAAGKLLATAPVTDDWWCKDDPWGEWLGRYLLTRQDGLWLSDGTERVPLDTIEPLLEKKKGLVVTSDRDTLLRLAGVTTRIGKELVVGGRWFSADGIKVGISSALVAPDKAVRAVRKLIREEPMLVWIPAFHGAEDDLDNSPSEEKKEYTPWIVCPYGEARLDEHDPYGVPCANFRPRLARALSDLCSITSTDPFGRVWRDKRGRSILRAQAWGRENRDSGEDVYPGHRLLCSSSVLKKILNKYDKNLLLLIKLERYEKKYQELSKWTHTIAVVRITKALKLQYFKGRINHLHKSEF</sequence>
<dbReference type="SUPFAM" id="SSF52540">
    <property type="entry name" value="P-loop containing nucleoside triphosphate hydrolases"/>
    <property type="match status" value="1"/>
</dbReference>